<comment type="similarity">
    <text evidence="2 6">Belongs to the AB hydrolase superfamily. Lipase family.</text>
</comment>
<dbReference type="Pfam" id="PF01764">
    <property type="entry name" value="Lipase_3"/>
    <property type="match status" value="1"/>
</dbReference>
<evidence type="ECO:0000259" key="7">
    <source>
        <dbReference type="Pfam" id="PF01764"/>
    </source>
</evidence>
<dbReference type="PANTHER" id="PTHR31828:SF21">
    <property type="entry name" value="PHOSPHOLIPASE A1"/>
    <property type="match status" value="1"/>
</dbReference>
<sequence length="397" mass="43345">MVSSATETGNGGSIAERWRELQGEHSWDGLLDPLVLDLRKSLISYGELVSATRSGFNNEQRSPHYGLCRYSPDDLLAKSGVADTRYYRVTKFVYATAELLLLGIDKQTTWMGYVAVATDEGVAELGRRDIVVAWRGSATLAEWAKDFVEFLPAPAEPVLGSAAAAYPSAYVHSGFLSVYTTSNANSELGKASARDQVLEEVRRLVELYNDEEISITVVGHSLGASLSILNAVDLVSNGANKASSSAGGQAPCPVTAVVFACPHVGNDSFKDAFDSFHDLKALHVRNKIDPVPEYMHWLPDLGVTLPIDTSLSPYLKDPEKKAHELECYLHGVAGVQGSAAGGGFDLVVDRDVALLNRFTDALKDEYPVPTSWWVAEHKSMVKNEQGKWELKDFEQIY</sequence>
<gene>
    <name evidence="8" type="ORF">NCGR_LOCUS58958</name>
</gene>
<evidence type="ECO:0000256" key="2">
    <source>
        <dbReference type="ARBA" id="ARBA00010701"/>
    </source>
</evidence>
<dbReference type="GO" id="GO:0016042">
    <property type="term" value="P:lipid catabolic process"/>
    <property type="evidence" value="ECO:0007669"/>
    <property type="project" value="UniProtKB-UniRule"/>
</dbReference>
<dbReference type="SUPFAM" id="SSF53474">
    <property type="entry name" value="alpha/beta-Hydrolases"/>
    <property type="match status" value="1"/>
</dbReference>
<dbReference type="GO" id="GO:0005737">
    <property type="term" value="C:cytoplasm"/>
    <property type="evidence" value="ECO:0007669"/>
    <property type="project" value="UniProtKB-ARBA"/>
</dbReference>
<keyword evidence="9" id="KW-1185">Reference proteome</keyword>
<dbReference type="EMBL" id="CAJGYO010000017">
    <property type="protein sequence ID" value="CAD6334860.1"/>
    <property type="molecule type" value="Genomic_DNA"/>
</dbReference>
<dbReference type="AlphaFoldDB" id="A0A811S0L0"/>
<evidence type="ECO:0000313" key="8">
    <source>
        <dbReference type="EMBL" id="CAD6334860.1"/>
    </source>
</evidence>
<name>A0A811S0L0_9POAL</name>
<dbReference type="GO" id="GO:0008970">
    <property type="term" value="F:phospholipase A1 activity"/>
    <property type="evidence" value="ECO:0007669"/>
    <property type="project" value="UniProtKB-UniRule"/>
</dbReference>
<comment type="function">
    <text evidence="1 6">Acylhydrolase that catalyzes the hydrolysis of phospholipids at the sn-1 position.</text>
</comment>
<organism evidence="8 9">
    <name type="scientific">Miscanthus lutarioriparius</name>
    <dbReference type="NCBI Taxonomy" id="422564"/>
    <lineage>
        <taxon>Eukaryota</taxon>
        <taxon>Viridiplantae</taxon>
        <taxon>Streptophyta</taxon>
        <taxon>Embryophyta</taxon>
        <taxon>Tracheophyta</taxon>
        <taxon>Spermatophyta</taxon>
        <taxon>Magnoliopsida</taxon>
        <taxon>Liliopsida</taxon>
        <taxon>Poales</taxon>
        <taxon>Poaceae</taxon>
        <taxon>PACMAD clade</taxon>
        <taxon>Panicoideae</taxon>
        <taxon>Andropogonodae</taxon>
        <taxon>Andropogoneae</taxon>
        <taxon>Saccharinae</taxon>
        <taxon>Miscanthus</taxon>
    </lineage>
</organism>
<dbReference type="Gene3D" id="3.40.50.1820">
    <property type="entry name" value="alpha/beta hydrolase"/>
    <property type="match status" value="1"/>
</dbReference>
<dbReference type="OrthoDB" id="426718at2759"/>
<evidence type="ECO:0000256" key="4">
    <source>
        <dbReference type="ARBA" id="ARBA00022963"/>
    </source>
</evidence>
<proteinExistence type="inferred from homology"/>
<evidence type="ECO:0000313" key="9">
    <source>
        <dbReference type="Proteomes" id="UP000604825"/>
    </source>
</evidence>
<accession>A0A811S0L0</accession>
<evidence type="ECO:0000256" key="3">
    <source>
        <dbReference type="ARBA" id="ARBA00022801"/>
    </source>
</evidence>
<evidence type="ECO:0000256" key="6">
    <source>
        <dbReference type="RuleBase" id="RU367093"/>
    </source>
</evidence>
<dbReference type="InterPro" id="IPR029058">
    <property type="entry name" value="AB_hydrolase_fold"/>
</dbReference>
<evidence type="ECO:0000256" key="5">
    <source>
        <dbReference type="ARBA" id="ARBA00023098"/>
    </source>
</evidence>
<dbReference type="FunFam" id="3.40.50.1820:FF:000065">
    <property type="entry name" value="Phospholipase A1-II 3"/>
    <property type="match status" value="1"/>
</dbReference>
<reference evidence="8" key="1">
    <citation type="submission" date="2020-10" db="EMBL/GenBank/DDBJ databases">
        <authorList>
            <person name="Han B."/>
            <person name="Lu T."/>
            <person name="Zhao Q."/>
            <person name="Huang X."/>
            <person name="Zhao Y."/>
        </authorList>
    </citation>
    <scope>NUCLEOTIDE SEQUENCE</scope>
</reference>
<dbReference type="Proteomes" id="UP000604825">
    <property type="component" value="Unassembled WGS sequence"/>
</dbReference>
<keyword evidence="5 6" id="KW-0443">Lipid metabolism</keyword>
<comment type="caution">
    <text evidence="8">The sequence shown here is derived from an EMBL/GenBank/DDBJ whole genome shotgun (WGS) entry which is preliminary data.</text>
</comment>
<dbReference type="PANTHER" id="PTHR31828">
    <property type="entry name" value="PHOSPHOLIPASE A1-IIGAMMA"/>
    <property type="match status" value="1"/>
</dbReference>
<dbReference type="InterPro" id="IPR002921">
    <property type="entry name" value="Fungal_lipase-type"/>
</dbReference>
<dbReference type="CDD" id="cd00519">
    <property type="entry name" value="Lipase_3"/>
    <property type="match status" value="1"/>
</dbReference>
<feature type="domain" description="Fungal lipase-type" evidence="7">
    <location>
        <begin position="131"/>
        <end position="295"/>
    </location>
</feature>
<keyword evidence="3 6" id="KW-0378">Hydrolase</keyword>
<protein>
    <recommendedName>
        <fullName evidence="6">Phospholipase A1</fullName>
        <ecNumber evidence="6">3.1.1.-</ecNumber>
    </recommendedName>
</protein>
<dbReference type="EC" id="3.1.1.-" evidence="6"/>
<dbReference type="InterPro" id="IPR033556">
    <property type="entry name" value="PLA"/>
</dbReference>
<evidence type="ECO:0000256" key="1">
    <source>
        <dbReference type="ARBA" id="ARBA00003523"/>
    </source>
</evidence>
<keyword evidence="4 6" id="KW-0442">Lipid degradation</keyword>